<feature type="domain" description="Na+/H+ antiporter NhaC-like C-terminal" evidence="11">
    <location>
        <begin position="187"/>
        <end position="479"/>
    </location>
</feature>
<feature type="transmembrane region" description="Helical" evidence="10">
    <location>
        <begin position="103"/>
        <end position="125"/>
    </location>
</feature>
<dbReference type="NCBIfam" id="TIGR00931">
    <property type="entry name" value="antiport_nhaC"/>
    <property type="match status" value="1"/>
</dbReference>
<dbReference type="AlphaFoldDB" id="A0A6N3GR42"/>
<keyword evidence="2" id="KW-0813">Transport</keyword>
<evidence type="ECO:0000256" key="4">
    <source>
        <dbReference type="ARBA" id="ARBA00022475"/>
    </source>
</evidence>
<evidence type="ECO:0000256" key="10">
    <source>
        <dbReference type="SAM" id="Phobius"/>
    </source>
</evidence>
<dbReference type="Pfam" id="PF03553">
    <property type="entry name" value="Na_H_antiporter"/>
    <property type="match status" value="1"/>
</dbReference>
<dbReference type="Proteomes" id="UP001300871">
    <property type="component" value="Unassembled WGS sequence"/>
</dbReference>
<evidence type="ECO:0000256" key="7">
    <source>
        <dbReference type="ARBA" id="ARBA00023136"/>
    </source>
</evidence>
<sequence length="495" mass="53196">MESERKKKTEGIQKQEGTVKPERTEGREVMERHLLSSSKSLLVMAVSLAILLYCVAILKVNPGVSLILSALSAVYLGMAFGCPWKQFENDIGDTFKTMFMGMLIMMFVGILIGSWMVSGTVPLMMYYGLKLLPAPIFLVASCLLCCLMSLMTGTSWGTMGTVGVALIGVAEGLGIPVAYAAGSIVVGAIFGDKLSPLSDTTIMAPYVSGVDIIDHIKSMLYTTVPCLVISLILYAVLGMKFQGGHIDSQAYSQILSTLEGTFNLNPILLLPPVVVLVLIFMRKPTIPVFGIGILLAAVLAVAVQGKGIKEVLSAMTSGLGISTDMALVDSMINRGGLLSMMPSVALIIGAAVFSSALKATGVFQMFLDAIQKYATGRKSLLGFSYLLHLILASFTGVYLVTFSIVGPILGPMFDKYDLDRKNLSRMLEDTGTAFSPIVPWSNISIFILGTLGVSSFQYVLYAPITYLGVVFAAIYIMTGFGIFNRKGEMLIKEKK</sequence>
<keyword evidence="4" id="KW-1003">Cell membrane</keyword>
<evidence type="ECO:0000256" key="9">
    <source>
        <dbReference type="SAM" id="MobiDB-lite"/>
    </source>
</evidence>
<protein>
    <submittedName>
        <fullName evidence="13">Malate-2H(+)/Na(+)-lactate antiporter</fullName>
    </submittedName>
    <submittedName>
        <fullName evidence="12">Na+/H+ antiporter NhaC</fullName>
    </submittedName>
</protein>
<dbReference type="RefSeq" id="WP_100932129.1">
    <property type="nucleotide sequence ID" value="NZ_BAABZD010000006.1"/>
</dbReference>
<feature type="transmembrane region" description="Helical" evidence="10">
    <location>
        <begin position="162"/>
        <end position="190"/>
    </location>
</feature>
<feature type="transmembrane region" description="Helical" evidence="10">
    <location>
        <begin position="386"/>
        <end position="410"/>
    </location>
</feature>
<evidence type="ECO:0000256" key="6">
    <source>
        <dbReference type="ARBA" id="ARBA00022989"/>
    </source>
</evidence>
<feature type="transmembrane region" description="Helical" evidence="10">
    <location>
        <begin position="286"/>
        <end position="303"/>
    </location>
</feature>
<reference evidence="12" key="2">
    <citation type="submission" date="2023-01" db="EMBL/GenBank/DDBJ databases">
        <title>Human gut microbiome strain richness.</title>
        <authorList>
            <person name="Chen-Liaw A."/>
        </authorList>
    </citation>
    <scope>NUCLEOTIDE SEQUENCE</scope>
    <source>
        <strain evidence="12">B1_m1001713B170214d0_201011</strain>
    </source>
</reference>
<evidence type="ECO:0000256" key="2">
    <source>
        <dbReference type="ARBA" id="ARBA00022448"/>
    </source>
</evidence>
<feature type="transmembrane region" description="Helical" evidence="10">
    <location>
        <begin position="40"/>
        <end position="58"/>
    </location>
</feature>
<dbReference type="EMBL" id="JAQLGM010000011">
    <property type="protein sequence ID" value="MDB1999869.1"/>
    <property type="molecule type" value="Genomic_DNA"/>
</dbReference>
<feature type="transmembrane region" description="Helical" evidence="10">
    <location>
        <begin position="431"/>
        <end position="452"/>
    </location>
</feature>
<dbReference type="PANTHER" id="PTHR33451">
    <property type="entry name" value="MALATE-2H(+)/NA(+)-LACTATE ANTIPORTER"/>
    <property type="match status" value="1"/>
</dbReference>
<feature type="transmembrane region" description="Helical" evidence="10">
    <location>
        <begin position="219"/>
        <end position="241"/>
    </location>
</feature>
<evidence type="ECO:0000313" key="12">
    <source>
        <dbReference type="EMBL" id="MDB1999869.1"/>
    </source>
</evidence>
<keyword evidence="5 10" id="KW-0812">Transmembrane</keyword>
<gene>
    <name evidence="13" type="primary">mleN_7</name>
    <name evidence="12" type="synonym">nhaC</name>
    <name evidence="13" type="ORF">CSLFYP84_03238</name>
    <name evidence="12" type="ORF">PM006_06610</name>
</gene>
<evidence type="ECO:0000256" key="8">
    <source>
        <dbReference type="ARBA" id="ARBA00038435"/>
    </source>
</evidence>
<feature type="transmembrane region" description="Helical" evidence="10">
    <location>
        <begin position="344"/>
        <end position="366"/>
    </location>
</feature>
<feature type="transmembrane region" description="Helical" evidence="10">
    <location>
        <begin position="64"/>
        <end position="82"/>
    </location>
</feature>
<feature type="transmembrane region" description="Helical" evidence="10">
    <location>
        <begin position="131"/>
        <end position="150"/>
    </location>
</feature>
<evidence type="ECO:0000313" key="13">
    <source>
        <dbReference type="EMBL" id="VYU66948.1"/>
    </source>
</evidence>
<evidence type="ECO:0000259" key="11">
    <source>
        <dbReference type="Pfam" id="PF03553"/>
    </source>
</evidence>
<feature type="region of interest" description="Disordered" evidence="9">
    <location>
        <begin position="1"/>
        <end position="25"/>
    </location>
</feature>
<reference evidence="13" key="1">
    <citation type="submission" date="2019-11" db="EMBL/GenBank/DDBJ databases">
        <authorList>
            <person name="Feng L."/>
        </authorList>
    </citation>
    <scope>NUCLEOTIDE SEQUENCE</scope>
    <source>
        <strain evidence="13">CsymbiosumLFYP84</strain>
    </source>
</reference>
<dbReference type="GO" id="GO:0005886">
    <property type="term" value="C:plasma membrane"/>
    <property type="evidence" value="ECO:0007669"/>
    <property type="project" value="UniProtKB-SubCell"/>
</dbReference>
<comment type="similarity">
    <text evidence="8">Belongs to the NhaC Na(+)/H(+) (TC 2.A.35) antiporter family.</text>
</comment>
<dbReference type="InterPro" id="IPR018461">
    <property type="entry name" value="Na/H_Antiport_NhaC-like_C"/>
</dbReference>
<evidence type="ECO:0000256" key="5">
    <source>
        <dbReference type="ARBA" id="ARBA00022692"/>
    </source>
</evidence>
<comment type="subcellular location">
    <subcellularLocation>
        <location evidence="1">Cell membrane</location>
        <topology evidence="1">Multi-pass membrane protein</topology>
    </subcellularLocation>
</comment>
<dbReference type="EMBL" id="CACRUA010000036">
    <property type="protein sequence ID" value="VYU66948.1"/>
    <property type="molecule type" value="Genomic_DNA"/>
</dbReference>
<feature type="transmembrane region" description="Helical" evidence="10">
    <location>
        <begin position="262"/>
        <end position="280"/>
    </location>
</feature>
<evidence type="ECO:0000256" key="3">
    <source>
        <dbReference type="ARBA" id="ARBA00022449"/>
    </source>
</evidence>
<dbReference type="InterPro" id="IPR052180">
    <property type="entry name" value="NhaC_Na-H+_Antiporter"/>
</dbReference>
<dbReference type="InterPro" id="IPR004770">
    <property type="entry name" value="Na/H_antiport_NhaC"/>
</dbReference>
<organism evidence="13">
    <name type="scientific">Clostridium symbiosum</name>
    <name type="common">Bacteroides symbiosus</name>
    <dbReference type="NCBI Taxonomy" id="1512"/>
    <lineage>
        <taxon>Bacteria</taxon>
        <taxon>Bacillati</taxon>
        <taxon>Bacillota</taxon>
        <taxon>Clostridia</taxon>
        <taxon>Lachnospirales</taxon>
        <taxon>Lachnospiraceae</taxon>
        <taxon>Otoolea</taxon>
    </lineage>
</organism>
<keyword evidence="7 10" id="KW-0472">Membrane</keyword>
<dbReference type="PANTHER" id="PTHR33451:SF3">
    <property type="entry name" value="MALATE-2H(+)_NA(+)-LACTATE ANTIPORTER"/>
    <property type="match status" value="1"/>
</dbReference>
<keyword evidence="6 10" id="KW-1133">Transmembrane helix</keyword>
<evidence type="ECO:0000256" key="1">
    <source>
        <dbReference type="ARBA" id="ARBA00004651"/>
    </source>
</evidence>
<keyword evidence="3" id="KW-0050">Antiport</keyword>
<proteinExistence type="inferred from homology"/>
<accession>A0A6N3GR42</accession>
<name>A0A6N3GR42_CLOSY</name>
<dbReference type="GO" id="GO:0015297">
    <property type="term" value="F:antiporter activity"/>
    <property type="evidence" value="ECO:0007669"/>
    <property type="project" value="UniProtKB-KW"/>
</dbReference>
<feature type="transmembrane region" description="Helical" evidence="10">
    <location>
        <begin position="458"/>
        <end position="483"/>
    </location>
</feature>